<organism evidence="1">
    <name type="scientific">viral metagenome</name>
    <dbReference type="NCBI Taxonomy" id="1070528"/>
    <lineage>
        <taxon>unclassified sequences</taxon>
        <taxon>metagenomes</taxon>
        <taxon>organismal metagenomes</taxon>
    </lineage>
</organism>
<dbReference type="PANTHER" id="PTHR42044">
    <property type="entry name" value="DUF676 DOMAIN-CONTAINING PROTEIN-RELATED"/>
    <property type="match status" value="1"/>
</dbReference>
<reference evidence="1" key="1">
    <citation type="journal article" date="2020" name="Nature">
        <title>Giant virus diversity and host interactions through global metagenomics.</title>
        <authorList>
            <person name="Schulz F."/>
            <person name="Roux S."/>
            <person name="Paez-Espino D."/>
            <person name="Jungbluth S."/>
            <person name="Walsh D.A."/>
            <person name="Denef V.J."/>
            <person name="McMahon K.D."/>
            <person name="Konstantinidis K.T."/>
            <person name="Eloe-Fadrosh E.A."/>
            <person name="Kyrpides N.C."/>
            <person name="Woyke T."/>
        </authorList>
    </citation>
    <scope>NUCLEOTIDE SEQUENCE</scope>
    <source>
        <strain evidence="1">GVMAG-S-ERX556022-25</strain>
    </source>
</reference>
<dbReference type="PANTHER" id="PTHR42044:SF2">
    <property type="entry name" value="DUF676 DOMAIN-CONTAINING PROTEIN"/>
    <property type="match status" value="1"/>
</dbReference>
<sequence>MRIIKILYHAFIDTKNFYRSLFGYNIKKNITNNTYSEFNIKYWTFIEFIKLISDLFFIKLPIRAPLWIPEKYRDILFGSNSKYIKNDIELDSSGNCFIYINGIMSNEKLVLINKKYLETLLNKPINIIHNITQTLVMDLIECLIGKETEYLTEASTICLYTITAKLLDDNINKIIIICHSQGTIIVAKVLNTIKKMGLDKDIYLSKLEIYAFANCATNMSYIKNNLPYMEHFANDNDFVAKCGCNCPQSIEKYINIDGEIFISKDKSGHMLNSHYLNNFKVDYPTSKLNTYF</sequence>
<proteinExistence type="predicted"/>
<evidence type="ECO:0008006" key="2">
    <source>
        <dbReference type="Google" id="ProtNLM"/>
    </source>
</evidence>
<dbReference type="EMBL" id="MN738815">
    <property type="protein sequence ID" value="QHS84833.1"/>
    <property type="molecule type" value="Genomic_DNA"/>
</dbReference>
<dbReference type="AlphaFoldDB" id="A0A6C0AZA8"/>
<name>A0A6C0AZA8_9ZZZZ</name>
<protein>
    <recommendedName>
        <fullName evidence="2">DUF676 domain-containing protein</fullName>
    </recommendedName>
</protein>
<accession>A0A6C0AZA8</accession>
<evidence type="ECO:0000313" key="1">
    <source>
        <dbReference type="EMBL" id="QHS84833.1"/>
    </source>
</evidence>